<evidence type="ECO:0000259" key="8">
    <source>
        <dbReference type="PROSITE" id="PS50850"/>
    </source>
</evidence>
<feature type="transmembrane region" description="Helical" evidence="7">
    <location>
        <begin position="394"/>
        <end position="413"/>
    </location>
</feature>
<sequence>MNIFFENRNFRYLLTSNILSVIGITLFDIVFIIYAKSFPNPELAISAVTFISTLPFLSDFLLGYAADKTKDPIKMIIKIRAFQASLYFIFAIVVDFSQGWIVFGIVLLINLLSDLSGTYSTYLTLPITKNIVEQKNLTSARSFQTGVMNIIDLTGKLFGATLIVLLKYNYSLFGLLNAFFFTLSVILFWINRKNFYEVVSFARNEKFVNKSLKKIVKQFYIDSLNNLRILNSIRQIFHFTIIFSIMNLISSAQFSLIPLSYNKYEHLQFGSFGFTIALFGTIESFGLILGALVPLSYFKNKSVEFNLIMEILLTCGIILNIMYIQDKYSLLLLTFLSGYFLGLSNPRIDSFIMIITPENSLSSVTSIFYSIIQLTVPIGSALFLFIANTVSIELSWFILLIISFILLFFSIILSKKYSTIPETLPDSPMSNRN</sequence>
<keyword evidence="2" id="KW-0813">Transport</keyword>
<dbReference type="Gene3D" id="1.20.1250.20">
    <property type="entry name" value="MFS general substrate transporter like domains"/>
    <property type="match status" value="1"/>
</dbReference>
<feature type="transmembrane region" description="Helical" evidence="7">
    <location>
        <begin position="330"/>
        <end position="346"/>
    </location>
</feature>
<feature type="transmembrane region" description="Helical" evidence="7">
    <location>
        <begin position="86"/>
        <end position="112"/>
    </location>
</feature>
<evidence type="ECO:0000256" key="6">
    <source>
        <dbReference type="ARBA" id="ARBA00023136"/>
    </source>
</evidence>
<feature type="transmembrane region" description="Helical" evidence="7">
    <location>
        <begin position="12"/>
        <end position="37"/>
    </location>
</feature>
<evidence type="ECO:0000256" key="7">
    <source>
        <dbReference type="SAM" id="Phobius"/>
    </source>
</evidence>
<feature type="transmembrane region" description="Helical" evidence="7">
    <location>
        <begin position="170"/>
        <end position="190"/>
    </location>
</feature>
<keyword evidence="4 7" id="KW-0812">Transmembrane</keyword>
<dbReference type="GO" id="GO:0005886">
    <property type="term" value="C:plasma membrane"/>
    <property type="evidence" value="ECO:0007669"/>
    <property type="project" value="UniProtKB-SubCell"/>
</dbReference>
<evidence type="ECO:0000256" key="4">
    <source>
        <dbReference type="ARBA" id="ARBA00022692"/>
    </source>
</evidence>
<dbReference type="PANTHER" id="PTHR23513">
    <property type="entry name" value="INTEGRAL MEMBRANE EFFLUX PROTEIN-RELATED"/>
    <property type="match status" value="1"/>
</dbReference>
<dbReference type="RefSeq" id="WP_107896350.1">
    <property type="nucleotide sequence ID" value="NZ_PYWM01000019.1"/>
</dbReference>
<dbReference type="Proteomes" id="UP000308744">
    <property type="component" value="Unassembled WGS sequence"/>
</dbReference>
<keyword evidence="5 7" id="KW-1133">Transmembrane helix</keyword>
<accession>A0A4U2Z4M4</accession>
<name>A0A4U2Z4M4_9BACI</name>
<dbReference type="InterPro" id="IPR036259">
    <property type="entry name" value="MFS_trans_sf"/>
</dbReference>
<proteinExistence type="predicted"/>
<dbReference type="PROSITE" id="PS50850">
    <property type="entry name" value="MFS"/>
    <property type="match status" value="1"/>
</dbReference>
<comment type="caution">
    <text evidence="9">The sequence shown here is derived from an EMBL/GenBank/DDBJ whole genome shotgun (WGS) entry which is preliminary data.</text>
</comment>
<evidence type="ECO:0000313" key="10">
    <source>
        <dbReference type="Proteomes" id="UP000308744"/>
    </source>
</evidence>
<evidence type="ECO:0000256" key="3">
    <source>
        <dbReference type="ARBA" id="ARBA00022475"/>
    </source>
</evidence>
<organism evidence="9 10">
    <name type="scientific">Lysinibacillus mangiferihumi</name>
    <dbReference type="NCBI Taxonomy" id="1130819"/>
    <lineage>
        <taxon>Bacteria</taxon>
        <taxon>Bacillati</taxon>
        <taxon>Bacillota</taxon>
        <taxon>Bacilli</taxon>
        <taxon>Bacillales</taxon>
        <taxon>Bacillaceae</taxon>
        <taxon>Lysinibacillus</taxon>
    </lineage>
</organism>
<feature type="transmembrane region" description="Helical" evidence="7">
    <location>
        <begin position="269"/>
        <end position="293"/>
    </location>
</feature>
<feature type="transmembrane region" description="Helical" evidence="7">
    <location>
        <begin position="305"/>
        <end position="324"/>
    </location>
</feature>
<reference evidence="9 10" key="1">
    <citation type="submission" date="2019-04" db="EMBL/GenBank/DDBJ databases">
        <title>Lysinibacillus genome sequencing.</title>
        <authorList>
            <person name="Dunlap C."/>
        </authorList>
    </citation>
    <scope>NUCLEOTIDE SEQUENCE [LARGE SCALE GENOMIC DNA]</scope>
    <source>
        <strain evidence="9 10">CCTCC AB 2010389</strain>
    </source>
</reference>
<evidence type="ECO:0000313" key="9">
    <source>
        <dbReference type="EMBL" id="TKI69147.1"/>
    </source>
</evidence>
<dbReference type="AlphaFoldDB" id="A0A4U2Z4M4"/>
<keyword evidence="6 7" id="KW-0472">Membrane</keyword>
<feature type="transmembrane region" description="Helical" evidence="7">
    <location>
        <begin position="236"/>
        <end position="257"/>
    </location>
</feature>
<keyword evidence="3" id="KW-1003">Cell membrane</keyword>
<dbReference type="InterPro" id="IPR020846">
    <property type="entry name" value="MFS_dom"/>
</dbReference>
<dbReference type="EMBL" id="SZPU01000032">
    <property type="protein sequence ID" value="TKI69147.1"/>
    <property type="molecule type" value="Genomic_DNA"/>
</dbReference>
<gene>
    <name evidence="9" type="ORF">FC756_09235</name>
</gene>
<evidence type="ECO:0000256" key="2">
    <source>
        <dbReference type="ARBA" id="ARBA00022448"/>
    </source>
</evidence>
<protein>
    <submittedName>
        <fullName evidence="9">MFS transporter</fullName>
    </submittedName>
</protein>
<feature type="transmembrane region" description="Helical" evidence="7">
    <location>
        <begin position="367"/>
        <end position="388"/>
    </location>
</feature>
<evidence type="ECO:0000256" key="1">
    <source>
        <dbReference type="ARBA" id="ARBA00004651"/>
    </source>
</evidence>
<feature type="transmembrane region" description="Helical" evidence="7">
    <location>
        <begin position="43"/>
        <end position="65"/>
    </location>
</feature>
<feature type="domain" description="Major facilitator superfamily (MFS) profile" evidence="8">
    <location>
        <begin position="239"/>
        <end position="433"/>
    </location>
</feature>
<dbReference type="PANTHER" id="PTHR23513:SF6">
    <property type="entry name" value="MAJOR FACILITATOR SUPERFAMILY ASSOCIATED DOMAIN-CONTAINING PROTEIN"/>
    <property type="match status" value="1"/>
</dbReference>
<comment type="subcellular location">
    <subcellularLocation>
        <location evidence="1">Cell membrane</location>
        <topology evidence="1">Multi-pass membrane protein</topology>
    </subcellularLocation>
</comment>
<dbReference type="GO" id="GO:0022857">
    <property type="term" value="F:transmembrane transporter activity"/>
    <property type="evidence" value="ECO:0007669"/>
    <property type="project" value="InterPro"/>
</dbReference>
<dbReference type="SUPFAM" id="SSF103473">
    <property type="entry name" value="MFS general substrate transporter"/>
    <property type="match status" value="1"/>
</dbReference>
<keyword evidence="10" id="KW-1185">Reference proteome</keyword>
<evidence type="ECO:0000256" key="5">
    <source>
        <dbReference type="ARBA" id="ARBA00022989"/>
    </source>
</evidence>